<organism evidence="20 21">
    <name type="scientific">Alkalibacterium thalassium</name>
    <dbReference type="NCBI Taxonomy" id="426701"/>
    <lineage>
        <taxon>Bacteria</taxon>
        <taxon>Bacillati</taxon>
        <taxon>Bacillota</taxon>
        <taxon>Bacilli</taxon>
        <taxon>Lactobacillales</taxon>
        <taxon>Carnobacteriaceae</taxon>
        <taxon>Alkalibacterium</taxon>
    </lineage>
</organism>
<evidence type="ECO:0000256" key="2">
    <source>
        <dbReference type="ARBA" id="ARBA00022645"/>
    </source>
</evidence>
<keyword evidence="21" id="KW-1185">Reference proteome</keyword>
<evidence type="ECO:0000256" key="8">
    <source>
        <dbReference type="ARBA" id="ARBA00022960"/>
    </source>
</evidence>
<feature type="domain" description="Penicillin-binding protein transpeptidase" evidence="18">
    <location>
        <begin position="421"/>
        <end position="663"/>
    </location>
</feature>
<dbReference type="Pfam" id="PF00912">
    <property type="entry name" value="Transgly"/>
    <property type="match status" value="1"/>
</dbReference>
<dbReference type="InterPro" id="IPR036950">
    <property type="entry name" value="PBP_transglycosylase"/>
</dbReference>
<dbReference type="InterPro" id="IPR001460">
    <property type="entry name" value="PCN-bd_Tpept"/>
</dbReference>
<dbReference type="Gene3D" id="3.40.50.12800">
    <property type="match status" value="1"/>
</dbReference>
<evidence type="ECO:0000256" key="1">
    <source>
        <dbReference type="ARBA" id="ARBA00022475"/>
    </source>
</evidence>
<evidence type="ECO:0000256" key="17">
    <source>
        <dbReference type="SAM" id="Phobius"/>
    </source>
</evidence>
<feature type="region of interest" description="Disordered" evidence="16">
    <location>
        <begin position="797"/>
        <end position="930"/>
    </location>
</feature>
<evidence type="ECO:0000256" key="15">
    <source>
        <dbReference type="ARBA" id="ARBA00049902"/>
    </source>
</evidence>
<gene>
    <name evidence="20" type="ORF">SAMN04488098_10613</name>
</gene>
<keyword evidence="11 17" id="KW-0472">Membrane</keyword>
<dbReference type="InterPro" id="IPR050396">
    <property type="entry name" value="Glycosyltr_51/Transpeptidase"/>
</dbReference>
<feature type="transmembrane region" description="Helical" evidence="17">
    <location>
        <begin position="37"/>
        <end position="62"/>
    </location>
</feature>
<evidence type="ECO:0000259" key="18">
    <source>
        <dbReference type="Pfam" id="PF00905"/>
    </source>
</evidence>
<dbReference type="STRING" id="426701.SAMN04488098_10613"/>
<evidence type="ECO:0000256" key="13">
    <source>
        <dbReference type="ARBA" id="ARBA00023316"/>
    </source>
</evidence>
<dbReference type="GO" id="GO:0009002">
    <property type="term" value="F:serine-type D-Ala-D-Ala carboxypeptidase activity"/>
    <property type="evidence" value="ECO:0007669"/>
    <property type="project" value="UniProtKB-EC"/>
</dbReference>
<dbReference type="AlphaFoldDB" id="A0A1G9EIQ8"/>
<keyword evidence="1" id="KW-1003">Cell membrane</keyword>
<accession>A0A1G9EIQ8</accession>
<evidence type="ECO:0000256" key="7">
    <source>
        <dbReference type="ARBA" id="ARBA00022801"/>
    </source>
</evidence>
<keyword evidence="8" id="KW-0133">Cell shape</keyword>
<feature type="compositionally biased region" description="Gly residues" evidence="16">
    <location>
        <begin position="892"/>
        <end position="902"/>
    </location>
</feature>
<protein>
    <submittedName>
        <fullName evidence="20">Penicillin-binding protein</fullName>
    </submittedName>
</protein>
<keyword evidence="12" id="KW-0511">Multifunctional enzyme</keyword>
<dbReference type="InterPro" id="IPR023346">
    <property type="entry name" value="Lysozyme-like_dom_sf"/>
</dbReference>
<keyword evidence="3" id="KW-0645">Protease</keyword>
<dbReference type="InterPro" id="IPR012338">
    <property type="entry name" value="Beta-lactam/transpept-like"/>
</dbReference>
<evidence type="ECO:0000256" key="11">
    <source>
        <dbReference type="ARBA" id="ARBA00023136"/>
    </source>
</evidence>
<proteinExistence type="predicted"/>
<evidence type="ECO:0000256" key="4">
    <source>
        <dbReference type="ARBA" id="ARBA00022676"/>
    </source>
</evidence>
<dbReference type="GO" id="GO:0009252">
    <property type="term" value="P:peptidoglycan biosynthetic process"/>
    <property type="evidence" value="ECO:0007669"/>
    <property type="project" value="UniProtKB-KW"/>
</dbReference>
<dbReference type="InterPro" id="IPR001264">
    <property type="entry name" value="Glyco_trans_51"/>
</dbReference>
<keyword evidence="4" id="KW-0328">Glycosyltransferase</keyword>
<evidence type="ECO:0000256" key="6">
    <source>
        <dbReference type="ARBA" id="ARBA00022692"/>
    </source>
</evidence>
<dbReference type="GO" id="GO:0008360">
    <property type="term" value="P:regulation of cell shape"/>
    <property type="evidence" value="ECO:0007669"/>
    <property type="project" value="UniProtKB-KW"/>
</dbReference>
<dbReference type="PANTHER" id="PTHR32282:SF32">
    <property type="entry name" value="PENICILLIN-BINDING PROTEIN 2A"/>
    <property type="match status" value="1"/>
</dbReference>
<feature type="compositionally biased region" description="Low complexity" evidence="16">
    <location>
        <begin position="860"/>
        <end position="877"/>
    </location>
</feature>
<feature type="compositionally biased region" description="Acidic residues" evidence="16">
    <location>
        <begin position="799"/>
        <end position="851"/>
    </location>
</feature>
<feature type="domain" description="Glycosyl transferase family 51" evidence="19">
    <location>
        <begin position="95"/>
        <end position="281"/>
    </location>
</feature>
<keyword evidence="13" id="KW-0961">Cell wall biogenesis/degradation</keyword>
<evidence type="ECO:0000256" key="14">
    <source>
        <dbReference type="ARBA" id="ARBA00034000"/>
    </source>
</evidence>
<dbReference type="RefSeq" id="WP_176759689.1">
    <property type="nucleotide sequence ID" value="NZ_FNFK01000061.1"/>
</dbReference>
<dbReference type="GO" id="GO:0008658">
    <property type="term" value="F:penicillin binding"/>
    <property type="evidence" value="ECO:0007669"/>
    <property type="project" value="InterPro"/>
</dbReference>
<feature type="compositionally biased region" description="Acidic residues" evidence="16">
    <location>
        <begin position="918"/>
        <end position="930"/>
    </location>
</feature>
<evidence type="ECO:0000256" key="9">
    <source>
        <dbReference type="ARBA" id="ARBA00022984"/>
    </source>
</evidence>
<dbReference type="GO" id="GO:0030288">
    <property type="term" value="C:outer membrane-bounded periplasmic space"/>
    <property type="evidence" value="ECO:0007669"/>
    <property type="project" value="TreeGrafter"/>
</dbReference>
<dbReference type="SUPFAM" id="SSF53955">
    <property type="entry name" value="Lysozyme-like"/>
    <property type="match status" value="1"/>
</dbReference>
<evidence type="ECO:0000256" key="16">
    <source>
        <dbReference type="SAM" id="MobiDB-lite"/>
    </source>
</evidence>
<keyword evidence="7" id="KW-0378">Hydrolase</keyword>
<dbReference type="Gene3D" id="3.40.710.10">
    <property type="entry name" value="DD-peptidase/beta-lactamase superfamily"/>
    <property type="match status" value="1"/>
</dbReference>
<dbReference type="SUPFAM" id="SSF56601">
    <property type="entry name" value="beta-lactamase/transpeptidase-like"/>
    <property type="match status" value="1"/>
</dbReference>
<evidence type="ECO:0000256" key="3">
    <source>
        <dbReference type="ARBA" id="ARBA00022670"/>
    </source>
</evidence>
<dbReference type="Pfam" id="PF00905">
    <property type="entry name" value="Transpeptidase"/>
    <property type="match status" value="1"/>
</dbReference>
<keyword evidence="6 17" id="KW-0812">Transmembrane</keyword>
<dbReference type="GO" id="GO:0071555">
    <property type="term" value="P:cell wall organization"/>
    <property type="evidence" value="ECO:0007669"/>
    <property type="project" value="UniProtKB-KW"/>
</dbReference>
<evidence type="ECO:0000256" key="10">
    <source>
        <dbReference type="ARBA" id="ARBA00022989"/>
    </source>
</evidence>
<keyword evidence="5" id="KW-0808">Transferase</keyword>
<dbReference type="Gene3D" id="1.10.3810.10">
    <property type="entry name" value="Biosynthetic peptidoglycan transglycosylase-like"/>
    <property type="match status" value="1"/>
</dbReference>
<dbReference type="Proteomes" id="UP000199433">
    <property type="component" value="Unassembled WGS sequence"/>
</dbReference>
<evidence type="ECO:0000259" key="19">
    <source>
        <dbReference type="Pfam" id="PF00912"/>
    </source>
</evidence>
<keyword evidence="2" id="KW-0121">Carboxypeptidase</keyword>
<comment type="catalytic activity">
    <reaction evidence="14">
        <text>Preferential cleavage: (Ac)2-L-Lys-D-Ala-|-D-Ala. Also transpeptidation of peptidyl-alanyl moieties that are N-acyl substituents of D-alanine.</text>
        <dbReference type="EC" id="3.4.16.4"/>
    </reaction>
</comment>
<evidence type="ECO:0000313" key="21">
    <source>
        <dbReference type="Proteomes" id="UP000199433"/>
    </source>
</evidence>
<keyword evidence="9" id="KW-0573">Peptidoglycan synthesis</keyword>
<comment type="catalytic activity">
    <reaction evidence="15">
        <text>[GlcNAc-(1-&gt;4)-Mur2Ac(oyl-L-Ala-gamma-D-Glu-L-Lys-D-Ala-D-Ala)](n)-di-trans,octa-cis-undecaprenyl diphosphate + beta-D-GlcNAc-(1-&gt;4)-Mur2Ac(oyl-L-Ala-gamma-D-Glu-L-Lys-D-Ala-D-Ala)-di-trans,octa-cis-undecaprenyl diphosphate = [GlcNAc-(1-&gt;4)-Mur2Ac(oyl-L-Ala-gamma-D-Glu-L-Lys-D-Ala-D-Ala)](n+1)-di-trans,octa-cis-undecaprenyl diphosphate + di-trans,octa-cis-undecaprenyl diphosphate + H(+)</text>
        <dbReference type="Rhea" id="RHEA:23708"/>
        <dbReference type="Rhea" id="RHEA-COMP:9602"/>
        <dbReference type="Rhea" id="RHEA-COMP:9603"/>
        <dbReference type="ChEBI" id="CHEBI:15378"/>
        <dbReference type="ChEBI" id="CHEBI:58405"/>
        <dbReference type="ChEBI" id="CHEBI:60033"/>
        <dbReference type="ChEBI" id="CHEBI:78435"/>
        <dbReference type="EC" id="2.4.99.28"/>
    </reaction>
</comment>
<dbReference type="PANTHER" id="PTHR32282">
    <property type="entry name" value="BINDING PROTEIN TRANSPEPTIDASE, PUTATIVE-RELATED"/>
    <property type="match status" value="1"/>
</dbReference>
<sequence length="930" mass="102630">MKRSEEKKQRQTEETNEPSRFENVVYYFDIFYRVVKALIIMLVVILLVGGSLGAGAAVGYFVSLVNETDIPDHEVMVQQIYDFNETSTMYYAGGEVISDLRADLMRTPVELEQMSPLLVDAIIATEDEYFFEHEGIVPKAIARALVQDLTESDVSTGGSTLTQQLIKQQIIGGEVSHERKANEILLAMRIENYMDKEEILEAYLNVSPFGRNNKGQNIAGVEEAAQGIFGVPASEVTLPQAAFIAGLPQRPNVFSPYTNTGAIKEDQELGLRRQREVLFRMHRVGFITYDEYQEALEYDVTQDFLNREEIDYEDLSYVYDRAEFEARRILVVQALERDGITNEDLEENPDLLGEYEEQIRSEIRNGGYQIHTTIDRDVHHAMEETVREYQDQLGAEQTYTWEDADGNTQSTTLPVQYGGALIDNETGRIIGFIGGRDYELSQFNNAFQMNRSPGSAIKPLAVYGPAIDTDILTPATIIPDTAVEVRDVWDPAAGEWTYHSPTNVGATTNEWLTARESLEDSKNLAAFKIHAELMQEDVDLESYIRNMGITADDVASETISFPSFSIGGPDGPSPVGLISAFSTIGNNGQHADAYMIERIENSAGEIIYEHEVEQTEVWSPASNYLLIDMLRGVHTDGTAQGTIDQLNFSSDWVSKTGTTQDRHDVWYIGSTPSVSFGTWMGYGTSELSLRDDFGLHPSRRNRDMWARIMNAVHAVNPDILGVGETHARPDGVTEDSVIVDTGMKAGEVEAPDGSTFNYSGNTHTELFKSDNVPGTTVYDFAIGATDEELEEFWGRALSSDDDDDDDEDDEETEDDAASDDESNGDESSEAPEPEPESEPEPEDDDDDEEESSNGNGNGNGNDNASSNGNNGSSNGNESSDDNDDSNDNGSSNGNGNGNGSSNGNGNVNSEATPPSDKNDDDDDNTDDEEE</sequence>
<dbReference type="EMBL" id="FNFK01000061">
    <property type="protein sequence ID" value="SDK76026.1"/>
    <property type="molecule type" value="Genomic_DNA"/>
</dbReference>
<evidence type="ECO:0000256" key="5">
    <source>
        <dbReference type="ARBA" id="ARBA00022679"/>
    </source>
</evidence>
<name>A0A1G9EIQ8_9LACT</name>
<keyword evidence="10 17" id="KW-1133">Transmembrane helix</keyword>
<dbReference type="GO" id="GO:0008955">
    <property type="term" value="F:peptidoglycan glycosyltransferase activity"/>
    <property type="evidence" value="ECO:0007669"/>
    <property type="project" value="UniProtKB-EC"/>
</dbReference>
<evidence type="ECO:0000256" key="12">
    <source>
        <dbReference type="ARBA" id="ARBA00023268"/>
    </source>
</evidence>
<reference evidence="21" key="1">
    <citation type="submission" date="2016-10" db="EMBL/GenBank/DDBJ databases">
        <authorList>
            <person name="Varghese N."/>
            <person name="Submissions S."/>
        </authorList>
    </citation>
    <scope>NUCLEOTIDE SEQUENCE [LARGE SCALE GENOMIC DNA]</scope>
    <source>
        <strain evidence="21">DSM 19181</strain>
    </source>
</reference>
<evidence type="ECO:0000313" key="20">
    <source>
        <dbReference type="EMBL" id="SDK76026.1"/>
    </source>
</evidence>
<dbReference type="GO" id="GO:0006508">
    <property type="term" value="P:proteolysis"/>
    <property type="evidence" value="ECO:0007669"/>
    <property type="project" value="UniProtKB-KW"/>
</dbReference>